<keyword evidence="2" id="KW-0134">Cell wall</keyword>
<dbReference type="EMBL" id="PISD01000030">
    <property type="protein sequence ID" value="PKG28367.1"/>
    <property type="molecule type" value="Genomic_DNA"/>
</dbReference>
<keyword evidence="5 10" id="KW-0732">Signal</keyword>
<dbReference type="NCBIfam" id="TIGR01167">
    <property type="entry name" value="LPXTG_anchor"/>
    <property type="match status" value="1"/>
</dbReference>
<dbReference type="InterPro" id="IPR032675">
    <property type="entry name" value="LRR_dom_sf"/>
</dbReference>
<dbReference type="SUPFAM" id="SSF52058">
    <property type="entry name" value="L domain-like"/>
    <property type="match status" value="1"/>
</dbReference>
<evidence type="ECO:0000256" key="8">
    <source>
        <dbReference type="SAM" id="MobiDB-lite"/>
    </source>
</evidence>
<feature type="compositionally biased region" description="Basic and acidic residues" evidence="8">
    <location>
        <begin position="1017"/>
        <end position="1027"/>
    </location>
</feature>
<name>A0A2N0ZFU1_9BACI</name>
<keyword evidence="7" id="KW-0572">Peptidoglycan-anchor</keyword>
<sequence>MKKYFHLLLSVMLVFSIFGSSVYATTTDTIEENTDTEGTEATTATEAAFDIQLQEPKFEEGKVKLKWRIVSDTELTLPEEGQAFTIKKNEELVLVTLKPLATEKNPDQTKVYTVYEYTDEKVIENDEYTYSITQEKTSSNQMTVSTKDETQSEESEPAQPDETEAPATEEETATAPEENPAKEEEKTEETEEQPVHEFGAVAHRVTDTSAQISWNPNDEEDFEVYVNDELKATLPGYQSYYHIEGLEADKTYKIRIDGLKDGKVAVSSELEIKTSPAPQGKPVEFKDEALYLAVQEELGLKREIYQTDIEKLKSLSISWLFVESLEGLQHAVNLEQLFIGYNSITDLSPIKNLNKLNTLDVSGLTIKDTSVITGLTNIKELYVSHTNLPNLDFLKSMPNLQIVYLYGELWIAESPAAQKVISELEAKGITVYSDYESDLNLYVEKGFVNESKIQVVWDYWPEANFDSYPDSFIVSIDGKKEELSGDTWDKTFTNLKANTEYEIVIKAYESNRLIGKLTMKIKTAEEPTGEAVKIKDKNLASAIKRTLGLDRDIRESDMERLTQLMVDGENIKNLSGLEKAVNLETLSLWGTKVVDLTPIQGLTKLAYLDLDETGVINLHPIKSLTNLSSLYVSYLGVKDFSPILGLKNLNALGLAGNDLKKLPNLSSLNNLVELDLTGNELASLKGLEGANRLQYLTVDFNPLSDYSALSNLPILGLSAAYTAMSSLDWAATDMLSRMEILILTGNPVTDLSPLKGMRHLQMLVADETELTNIKTLLDLPYLFYVSLVNIQTLDISEGSDAMKVIEELIARGVMVDYGEATEEVFFYISDWESSYDSVNVTWAYEGEEKIESYNLYLDGEKVDNVPASANSYLYTGLAPNSSYEVEIEAVNADGEEVDWAYELVHTLSEDLYFTDIQTTTDTINAAWVYEGEEEVYEYDLILDGEIYDSVEPDTLEYVFEELESDTLYKVELYAWSEEDELLGYTFSKATTDSEDGNPGDGDGQTPPPGKTPGGSKKPSDIIDDKKQNFGSKPNKQGEDKKKQTGKKLPNTSTNMYNYIAMGVTILLAGMILLLVSRKRKVQG</sequence>
<evidence type="ECO:0000256" key="10">
    <source>
        <dbReference type="SAM" id="SignalP"/>
    </source>
</evidence>
<evidence type="ECO:0000256" key="2">
    <source>
        <dbReference type="ARBA" id="ARBA00022512"/>
    </source>
</evidence>
<keyword evidence="3" id="KW-0964">Secreted</keyword>
<proteinExistence type="predicted"/>
<keyword evidence="9" id="KW-0812">Transmembrane</keyword>
<comment type="subcellular location">
    <subcellularLocation>
        <location evidence="1">Secreted</location>
        <location evidence="1">Cell wall</location>
        <topology evidence="1">Peptidoglycan-anchor</topology>
    </subcellularLocation>
</comment>
<evidence type="ECO:0000256" key="3">
    <source>
        <dbReference type="ARBA" id="ARBA00022525"/>
    </source>
</evidence>
<dbReference type="Pfam" id="PF00746">
    <property type="entry name" value="Gram_pos_anchor"/>
    <property type="match status" value="1"/>
</dbReference>
<keyword evidence="4" id="KW-0433">Leucine-rich repeat</keyword>
<evidence type="ECO:0000256" key="6">
    <source>
        <dbReference type="ARBA" id="ARBA00022737"/>
    </source>
</evidence>
<keyword evidence="6" id="KW-0677">Repeat</keyword>
<feature type="compositionally biased region" description="Polar residues" evidence="8">
    <location>
        <begin position="133"/>
        <end position="145"/>
    </location>
</feature>
<feature type="domain" description="Fibronectin type-III" evidence="11">
    <location>
        <begin position="194"/>
        <end position="278"/>
    </location>
</feature>
<dbReference type="PROSITE" id="PS50853">
    <property type="entry name" value="FN3"/>
    <property type="match status" value="2"/>
</dbReference>
<keyword evidence="9" id="KW-1133">Transmembrane helix</keyword>
<feature type="domain" description="Fibronectin type-III" evidence="11">
    <location>
        <begin position="820"/>
        <end position="910"/>
    </location>
</feature>
<evidence type="ECO:0000256" key="5">
    <source>
        <dbReference type="ARBA" id="ARBA00022729"/>
    </source>
</evidence>
<feature type="transmembrane region" description="Helical" evidence="9">
    <location>
        <begin position="1055"/>
        <end position="1075"/>
    </location>
</feature>
<dbReference type="InterPro" id="IPR001611">
    <property type="entry name" value="Leu-rich_rpt"/>
</dbReference>
<feature type="compositionally biased region" description="Acidic residues" evidence="8">
    <location>
        <begin position="151"/>
        <end position="172"/>
    </location>
</feature>
<dbReference type="SUPFAM" id="SSF52075">
    <property type="entry name" value="Outer arm dynein light chain 1"/>
    <property type="match status" value="1"/>
</dbReference>
<dbReference type="PANTHER" id="PTHR46652:SF3">
    <property type="entry name" value="LEUCINE-RICH REPEAT-CONTAINING PROTEIN 9"/>
    <property type="match status" value="1"/>
</dbReference>
<protein>
    <recommendedName>
        <fullName evidence="11">Fibronectin type-III domain-containing protein</fullName>
    </recommendedName>
</protein>
<dbReference type="Gene3D" id="3.80.10.10">
    <property type="entry name" value="Ribonuclease Inhibitor"/>
    <property type="match status" value="2"/>
</dbReference>
<keyword evidence="9" id="KW-0472">Membrane</keyword>
<feature type="signal peptide" evidence="10">
    <location>
        <begin position="1"/>
        <end position="24"/>
    </location>
</feature>
<dbReference type="CDD" id="cd00063">
    <property type="entry name" value="FN3"/>
    <property type="match status" value="2"/>
</dbReference>
<dbReference type="InterPro" id="IPR019931">
    <property type="entry name" value="LPXTG_anchor"/>
</dbReference>
<organism evidence="12 13">
    <name type="scientific">Cytobacillus horneckiae</name>
    <dbReference type="NCBI Taxonomy" id="549687"/>
    <lineage>
        <taxon>Bacteria</taxon>
        <taxon>Bacillati</taxon>
        <taxon>Bacillota</taxon>
        <taxon>Bacilli</taxon>
        <taxon>Bacillales</taxon>
        <taxon>Bacillaceae</taxon>
        <taxon>Cytobacillus</taxon>
    </lineage>
</organism>
<evidence type="ECO:0000256" key="7">
    <source>
        <dbReference type="ARBA" id="ARBA00023088"/>
    </source>
</evidence>
<dbReference type="Pfam" id="PF00041">
    <property type="entry name" value="fn3"/>
    <property type="match status" value="2"/>
</dbReference>
<dbReference type="Proteomes" id="UP000233343">
    <property type="component" value="Unassembled WGS sequence"/>
</dbReference>
<feature type="chain" id="PRO_5014631752" description="Fibronectin type-III domain-containing protein" evidence="10">
    <location>
        <begin position="25"/>
        <end position="1083"/>
    </location>
</feature>
<dbReference type="AlphaFoldDB" id="A0A2N0ZFU1"/>
<dbReference type="InterPro" id="IPR036116">
    <property type="entry name" value="FN3_sf"/>
</dbReference>
<feature type="region of interest" description="Disordered" evidence="8">
    <location>
        <begin position="133"/>
        <end position="195"/>
    </location>
</feature>
<dbReference type="SMART" id="SM00060">
    <property type="entry name" value="FN3"/>
    <property type="match status" value="4"/>
</dbReference>
<dbReference type="SMART" id="SM00365">
    <property type="entry name" value="LRR_SD22"/>
    <property type="match status" value="7"/>
</dbReference>
<evidence type="ECO:0000313" key="13">
    <source>
        <dbReference type="Proteomes" id="UP000233343"/>
    </source>
</evidence>
<dbReference type="PROSITE" id="PS51450">
    <property type="entry name" value="LRR"/>
    <property type="match status" value="3"/>
</dbReference>
<feature type="region of interest" description="Disordered" evidence="8">
    <location>
        <begin position="988"/>
        <end position="1051"/>
    </location>
</feature>
<dbReference type="InterPro" id="IPR003961">
    <property type="entry name" value="FN3_dom"/>
</dbReference>
<dbReference type="InterPro" id="IPR013783">
    <property type="entry name" value="Ig-like_fold"/>
</dbReference>
<dbReference type="SUPFAM" id="SSF49265">
    <property type="entry name" value="Fibronectin type III"/>
    <property type="match status" value="2"/>
</dbReference>
<evidence type="ECO:0000256" key="9">
    <source>
        <dbReference type="SAM" id="Phobius"/>
    </source>
</evidence>
<keyword evidence="13" id="KW-1185">Reference proteome</keyword>
<dbReference type="PANTHER" id="PTHR46652">
    <property type="entry name" value="LEUCINE-RICH REPEAT AND IQ DOMAIN-CONTAINING PROTEIN 1-RELATED"/>
    <property type="match status" value="1"/>
</dbReference>
<gene>
    <name evidence="12" type="ORF">CWS20_14260</name>
</gene>
<accession>A0A2N0ZFU1</accession>
<dbReference type="InterPro" id="IPR050836">
    <property type="entry name" value="SDS22/Internalin_LRR"/>
</dbReference>
<evidence type="ECO:0000259" key="11">
    <source>
        <dbReference type="PROSITE" id="PS50853"/>
    </source>
</evidence>
<dbReference type="RefSeq" id="WP_066189297.1">
    <property type="nucleotide sequence ID" value="NZ_JARMMB010000015.1"/>
</dbReference>
<dbReference type="Gene3D" id="2.60.40.10">
    <property type="entry name" value="Immunoglobulins"/>
    <property type="match status" value="2"/>
</dbReference>
<evidence type="ECO:0000313" key="12">
    <source>
        <dbReference type="EMBL" id="PKG28367.1"/>
    </source>
</evidence>
<reference evidence="12 13" key="1">
    <citation type="journal article" date="2010" name="Int. J. Syst. Evol. Microbiol.">
        <title>Bacillus horneckiae sp. nov., isolated from a spacecraft-assembly clean room.</title>
        <authorList>
            <person name="Vaishampayan P."/>
            <person name="Probst A."/>
            <person name="Krishnamurthi S."/>
            <person name="Ghosh S."/>
            <person name="Osman S."/>
            <person name="McDowall A."/>
            <person name="Ruckmani A."/>
            <person name="Mayilraj S."/>
            <person name="Venkateswaran K."/>
        </authorList>
    </citation>
    <scope>NUCLEOTIDE SEQUENCE [LARGE SCALE GENOMIC DNA]</scope>
    <source>
        <strain evidence="13">1PO1SC</strain>
    </source>
</reference>
<evidence type="ECO:0000256" key="1">
    <source>
        <dbReference type="ARBA" id="ARBA00004168"/>
    </source>
</evidence>
<evidence type="ECO:0000256" key="4">
    <source>
        <dbReference type="ARBA" id="ARBA00022614"/>
    </source>
</evidence>
<comment type="caution">
    <text evidence="12">The sequence shown here is derived from an EMBL/GenBank/DDBJ whole genome shotgun (WGS) entry which is preliminary data.</text>
</comment>